<accession>A0A816MJ18</accession>
<reference evidence="1" key="1">
    <citation type="submission" date="2021-01" db="EMBL/GenBank/DDBJ databases">
        <authorList>
            <consortium name="Genoscope - CEA"/>
            <person name="William W."/>
        </authorList>
    </citation>
    <scope>NUCLEOTIDE SEQUENCE</scope>
</reference>
<dbReference type="EMBL" id="HG994371">
    <property type="protein sequence ID" value="CAF1983312.1"/>
    <property type="molecule type" value="Genomic_DNA"/>
</dbReference>
<gene>
    <name evidence="1" type="ORF">DARMORV10_C07P23720.1</name>
</gene>
<name>A0A816MJ18_BRANA</name>
<protein>
    <submittedName>
        <fullName evidence="1">(rape) hypothetical protein</fullName>
    </submittedName>
</protein>
<evidence type="ECO:0000313" key="1">
    <source>
        <dbReference type="EMBL" id="CAF1983312.1"/>
    </source>
</evidence>
<organism evidence="1">
    <name type="scientific">Brassica napus</name>
    <name type="common">Rape</name>
    <dbReference type="NCBI Taxonomy" id="3708"/>
    <lineage>
        <taxon>Eukaryota</taxon>
        <taxon>Viridiplantae</taxon>
        <taxon>Streptophyta</taxon>
        <taxon>Embryophyta</taxon>
        <taxon>Tracheophyta</taxon>
        <taxon>Spermatophyta</taxon>
        <taxon>Magnoliopsida</taxon>
        <taxon>eudicotyledons</taxon>
        <taxon>Gunneridae</taxon>
        <taxon>Pentapetalae</taxon>
        <taxon>rosids</taxon>
        <taxon>malvids</taxon>
        <taxon>Brassicales</taxon>
        <taxon>Brassicaceae</taxon>
        <taxon>Brassiceae</taxon>
        <taxon>Brassica</taxon>
    </lineage>
</organism>
<dbReference type="AlphaFoldDB" id="A0A816MJ18"/>
<proteinExistence type="predicted"/>
<dbReference type="Proteomes" id="UP001295469">
    <property type="component" value="Chromosome C07"/>
</dbReference>
<sequence>MVSDLLIRGTNEWNRKRVEDTLPALAPIIFLIQPSRLNNEDSYGWQKTKSGSYEVKCGHTLQFRASWISKILNPFPSFSPKRRVLLHYLLPDYLLISSPDTTLLAIWGAREWQQAQPRILATTCPSLSLSPPPAEAPPNTISCNSDASWSPVSSKAALALREAMTAATQYPFTNVWFRSDSQELIRAIDSKIYLVELYGVLMDIES</sequence>